<dbReference type="Proteomes" id="UP000564573">
    <property type="component" value="Unassembled WGS sequence"/>
</dbReference>
<dbReference type="GO" id="GO:0005524">
    <property type="term" value="F:ATP binding"/>
    <property type="evidence" value="ECO:0007669"/>
    <property type="project" value="UniProtKB-KW"/>
</dbReference>
<feature type="region of interest" description="Disordered" evidence="7">
    <location>
        <begin position="889"/>
        <end position="974"/>
    </location>
</feature>
<feature type="transmembrane region" description="Helical" evidence="8">
    <location>
        <begin position="273"/>
        <end position="301"/>
    </location>
</feature>
<keyword evidence="4" id="KW-0067">ATP-binding</keyword>
<evidence type="ECO:0000259" key="10">
    <source>
        <dbReference type="PROSITE" id="PS50929"/>
    </source>
</evidence>
<dbReference type="InterPro" id="IPR036640">
    <property type="entry name" value="ABC1_TM_sf"/>
</dbReference>
<dbReference type="GO" id="GO:0042883">
    <property type="term" value="P:cysteine transport"/>
    <property type="evidence" value="ECO:0007669"/>
    <property type="project" value="InterPro"/>
</dbReference>
<dbReference type="GO" id="GO:0034775">
    <property type="term" value="P:glutathione transmembrane transport"/>
    <property type="evidence" value="ECO:0007669"/>
    <property type="project" value="InterPro"/>
</dbReference>
<reference evidence="11 12" key="1">
    <citation type="submission" date="2020-08" db="EMBL/GenBank/DDBJ databases">
        <title>Sequencing the genomes of 1000 actinobacteria strains.</title>
        <authorList>
            <person name="Klenk H.-P."/>
        </authorList>
    </citation>
    <scope>NUCLEOTIDE SEQUENCE [LARGE SCALE GENOMIC DNA]</scope>
    <source>
        <strain evidence="11 12">DSM 45267</strain>
    </source>
</reference>
<dbReference type="InterPro" id="IPR003439">
    <property type="entry name" value="ABC_transporter-like_ATP-bd"/>
</dbReference>
<dbReference type="RefSeq" id="WP_183780587.1">
    <property type="nucleotide sequence ID" value="NZ_JACIBS010000001.1"/>
</dbReference>
<dbReference type="InterPro" id="IPR017871">
    <property type="entry name" value="ABC_transporter-like_CS"/>
</dbReference>
<comment type="subcellular location">
    <subcellularLocation>
        <location evidence="1">Cell membrane</location>
        <topology evidence="1">Multi-pass membrane protein</topology>
    </subcellularLocation>
</comment>
<feature type="domain" description="ABC transporter" evidence="9">
    <location>
        <begin position="365"/>
        <end position="592"/>
    </location>
</feature>
<dbReference type="PROSITE" id="PS50893">
    <property type="entry name" value="ABC_TRANSPORTER_2"/>
    <property type="match status" value="2"/>
</dbReference>
<dbReference type="SMART" id="SM00382">
    <property type="entry name" value="AAA"/>
    <property type="match status" value="2"/>
</dbReference>
<evidence type="ECO:0000256" key="6">
    <source>
        <dbReference type="ARBA" id="ARBA00023136"/>
    </source>
</evidence>
<dbReference type="GO" id="GO:0140359">
    <property type="term" value="F:ABC-type transporter activity"/>
    <property type="evidence" value="ECO:0007669"/>
    <property type="project" value="InterPro"/>
</dbReference>
<evidence type="ECO:0000256" key="3">
    <source>
        <dbReference type="ARBA" id="ARBA00022741"/>
    </source>
</evidence>
<dbReference type="SUPFAM" id="SSF52540">
    <property type="entry name" value="P-loop containing nucleoside triphosphate hydrolases"/>
    <property type="match status" value="2"/>
</dbReference>
<dbReference type="PROSITE" id="PS00211">
    <property type="entry name" value="ABC_TRANSPORTER_1"/>
    <property type="match status" value="2"/>
</dbReference>
<keyword evidence="3" id="KW-0547">Nucleotide-binding</keyword>
<dbReference type="InterPro" id="IPR039421">
    <property type="entry name" value="Type_1_exporter"/>
</dbReference>
<dbReference type="InterPro" id="IPR003593">
    <property type="entry name" value="AAA+_ATPase"/>
</dbReference>
<evidence type="ECO:0000256" key="2">
    <source>
        <dbReference type="ARBA" id="ARBA00022692"/>
    </source>
</evidence>
<protein>
    <submittedName>
        <fullName evidence="11">Thiol reductant ABC exporter CydD subunit/thiol reductant ABC exporter CydC subunit</fullName>
    </submittedName>
</protein>
<feature type="compositionally biased region" description="Basic and acidic residues" evidence="7">
    <location>
        <begin position="568"/>
        <end position="579"/>
    </location>
</feature>
<feature type="region of interest" description="Disordered" evidence="7">
    <location>
        <begin position="557"/>
        <end position="579"/>
    </location>
</feature>
<dbReference type="PANTHER" id="PTHR24221">
    <property type="entry name" value="ATP-BINDING CASSETTE SUB-FAMILY B"/>
    <property type="match status" value="1"/>
</dbReference>
<dbReference type="EMBL" id="JACIBS010000001">
    <property type="protein sequence ID" value="MBB3662547.1"/>
    <property type="molecule type" value="Genomic_DNA"/>
</dbReference>
<dbReference type="NCBIfam" id="TIGR02857">
    <property type="entry name" value="CydD"/>
    <property type="match status" value="1"/>
</dbReference>
<dbReference type="GO" id="GO:0045454">
    <property type="term" value="P:cell redox homeostasis"/>
    <property type="evidence" value="ECO:0007669"/>
    <property type="project" value="InterPro"/>
</dbReference>
<feature type="transmembrane region" description="Helical" evidence="8">
    <location>
        <begin position="194"/>
        <end position="214"/>
    </location>
</feature>
<keyword evidence="12" id="KW-1185">Reference proteome</keyword>
<dbReference type="PROSITE" id="PS50929">
    <property type="entry name" value="ABC_TM1F"/>
    <property type="match status" value="2"/>
</dbReference>
<evidence type="ECO:0000259" key="9">
    <source>
        <dbReference type="PROSITE" id="PS50893"/>
    </source>
</evidence>
<dbReference type="Pfam" id="PF00005">
    <property type="entry name" value="ABC_tran"/>
    <property type="match status" value="2"/>
</dbReference>
<dbReference type="Pfam" id="PF00664">
    <property type="entry name" value="ABC_membrane"/>
    <property type="match status" value="1"/>
</dbReference>
<feature type="transmembrane region" description="Helical" evidence="8">
    <location>
        <begin position="851"/>
        <end position="874"/>
    </location>
</feature>
<keyword evidence="6 8" id="KW-0472">Membrane</keyword>
<name>A0A839XJ38_9PSEU</name>
<feature type="transmembrane region" description="Helical" evidence="8">
    <location>
        <begin position="94"/>
        <end position="115"/>
    </location>
</feature>
<evidence type="ECO:0000313" key="11">
    <source>
        <dbReference type="EMBL" id="MBB3662547.1"/>
    </source>
</evidence>
<proteinExistence type="predicted"/>
<evidence type="ECO:0000256" key="5">
    <source>
        <dbReference type="ARBA" id="ARBA00022989"/>
    </source>
</evidence>
<evidence type="ECO:0000256" key="4">
    <source>
        <dbReference type="ARBA" id="ARBA00022840"/>
    </source>
</evidence>
<dbReference type="Gene3D" id="3.40.50.300">
    <property type="entry name" value="P-loop containing nucleotide triphosphate hydrolases"/>
    <property type="match status" value="2"/>
</dbReference>
<feature type="transmembrane region" description="Helical" evidence="8">
    <location>
        <begin position="738"/>
        <end position="757"/>
    </location>
</feature>
<comment type="caution">
    <text evidence="11">The sequence shown here is derived from an EMBL/GenBank/DDBJ whole genome shotgun (WGS) entry which is preliminary data.</text>
</comment>
<feature type="domain" description="ABC transmembrane type-1" evidence="10">
    <location>
        <begin position="49"/>
        <end position="336"/>
    </location>
</feature>
<feature type="region of interest" description="Disordered" evidence="7">
    <location>
        <begin position="1"/>
        <end position="33"/>
    </location>
</feature>
<feature type="transmembrane region" description="Helical" evidence="8">
    <location>
        <begin position="822"/>
        <end position="845"/>
    </location>
</feature>
<dbReference type="GO" id="GO:0016887">
    <property type="term" value="F:ATP hydrolysis activity"/>
    <property type="evidence" value="ECO:0007669"/>
    <property type="project" value="InterPro"/>
</dbReference>
<evidence type="ECO:0000256" key="8">
    <source>
        <dbReference type="SAM" id="Phobius"/>
    </source>
</evidence>
<feature type="transmembrane region" description="Helical" evidence="8">
    <location>
        <begin position="168"/>
        <end position="188"/>
    </location>
</feature>
<accession>A0A839XJ38</accession>
<dbReference type="InterPro" id="IPR014223">
    <property type="entry name" value="ABC_CydC/D"/>
</dbReference>
<dbReference type="NCBIfam" id="TIGR02868">
    <property type="entry name" value="CydC"/>
    <property type="match status" value="1"/>
</dbReference>
<dbReference type="GO" id="GO:0005886">
    <property type="term" value="C:plasma membrane"/>
    <property type="evidence" value="ECO:0007669"/>
    <property type="project" value="UniProtKB-SubCell"/>
</dbReference>
<dbReference type="SUPFAM" id="SSF90123">
    <property type="entry name" value="ABC transporter transmembrane region"/>
    <property type="match status" value="2"/>
</dbReference>
<dbReference type="Gene3D" id="1.20.1560.10">
    <property type="entry name" value="ABC transporter type 1, transmembrane domain"/>
    <property type="match status" value="2"/>
</dbReference>
<keyword evidence="2 8" id="KW-0812">Transmembrane</keyword>
<dbReference type="CDD" id="cd18584">
    <property type="entry name" value="ABC_6TM_AarD_CydD"/>
    <property type="match status" value="1"/>
</dbReference>
<feature type="domain" description="ABC transmembrane type-1" evidence="10">
    <location>
        <begin position="598"/>
        <end position="850"/>
    </location>
</feature>
<feature type="transmembrane region" description="Helical" evidence="8">
    <location>
        <begin position="597"/>
        <end position="623"/>
    </location>
</feature>
<dbReference type="CDD" id="cd03228">
    <property type="entry name" value="ABCC_MRP_Like"/>
    <property type="match status" value="2"/>
</dbReference>
<evidence type="ECO:0000256" key="7">
    <source>
        <dbReference type="SAM" id="MobiDB-lite"/>
    </source>
</evidence>
<feature type="domain" description="ABC transporter" evidence="9">
    <location>
        <begin position="969"/>
        <end position="1174"/>
    </location>
</feature>
<feature type="compositionally biased region" description="Basic and acidic residues" evidence="7">
    <location>
        <begin position="919"/>
        <end position="947"/>
    </location>
</feature>
<evidence type="ECO:0000313" key="12">
    <source>
        <dbReference type="Proteomes" id="UP000564573"/>
    </source>
</evidence>
<feature type="transmembrane region" description="Helical" evidence="8">
    <location>
        <begin position="714"/>
        <end position="732"/>
    </location>
</feature>
<dbReference type="PANTHER" id="PTHR24221:SF590">
    <property type="entry name" value="COMPONENT LINKED WITH THE ASSEMBLY OF CYTOCHROME' TRANSPORT TRANSMEMBRANE ATP-BINDING PROTEIN ABC TRANSPORTER CYDD-RELATED"/>
    <property type="match status" value="1"/>
</dbReference>
<gene>
    <name evidence="11" type="ORF">FB384_001451</name>
</gene>
<dbReference type="InterPro" id="IPR011527">
    <property type="entry name" value="ABC1_TM_dom"/>
</dbReference>
<organism evidence="11 12">
    <name type="scientific">Prauserella sediminis</name>
    <dbReference type="NCBI Taxonomy" id="577680"/>
    <lineage>
        <taxon>Bacteria</taxon>
        <taxon>Bacillati</taxon>
        <taxon>Actinomycetota</taxon>
        <taxon>Actinomycetes</taxon>
        <taxon>Pseudonocardiales</taxon>
        <taxon>Pseudonocardiaceae</taxon>
        <taxon>Prauserella</taxon>
        <taxon>Prauserella salsuginis group</taxon>
    </lineage>
</organism>
<dbReference type="AlphaFoldDB" id="A0A839XJ38"/>
<dbReference type="InterPro" id="IPR014216">
    <property type="entry name" value="ABC_transptr_CydD"/>
</dbReference>
<dbReference type="InterPro" id="IPR027417">
    <property type="entry name" value="P-loop_NTPase"/>
</dbReference>
<sequence>MSRPTRDTLSATGAGAEPSTPDTPGRSRVGHGPLGALPALSPAARRALAASGVLALLNAACLVAQAFLLASVLADVVAGGGAGAGHTGGLAPRLGLLLATVAGRAVLAWAIRVVAARAAAGAKEELRAHVLDHALRLGPEWIARRGPGQLTALTTTGLDALDAYFTRYLPALVTAAVVPLAAGAAVLVADWPSALLIAVTLPLLPLFGALIGSYTRDRVAAASDSVARLSAHVLELVRALPVLAAFRRADAQADTVRRVSDRHRRATLGTLRVAFSSAFALELAATLSVALVAVVIGVRLVHGDMPLAVGLGVLLLAPECFAPLRNVGTAFHASTDGVEAVRRVTDVLAEPAPSDGTLPPRRGDIRVWNLRVHRRGGHAPDGETFTARPGQTVWLRSPSGAGKSTTLAVLLGFVRNDAGDVEVAGVPLAELDPDAWRECIGWVPQSPSFTGGTAAAEIALAAPGLDAAHTHDLLHRLGLDGFADRPVATLSVGQRQRLAVARALARVRAGAWLLLLDEPTAHLDADNARRVQELIDEAARAGCTVIVAAHDRAALSTTHSTDPATEPPDTHEATPLADRRAGSARRIALRSLVDRRFLGGAALGAGSLIAGVALTATSGWLIARASQQPPILMLSVAVVGVRTFGLARAGLNYAERLVTHDAAFRIAAALRVRLWRGLVARGPAAALRHGADHRRLVGDTDTVRDLLPRVLTPPLVVGAVLIAACTAVTIVLPAAGLVLTAAAGVAAIAAPWAALVVERRATTTLAAGRRRLDERILALFGTAAELVAVGAHHRRRRALARLDGRLAAAARRQAWGEGAADAVIAAATGAAAVAGAWLAAGAVAAGTLTPVAAPVVALVPLALAEVLALLPPVAQHWDTLRDARARLAAAEHDTETNPDDNSGHSGVGNDVGNEIGQNHADHSDAHQDDAHQDDTHQDDTHQDDAHHGATARAPHADREPTQRPGSVRLRGADVGWPSSARPVLRDVDLDIPQGTHVAVVGASGAGKSTLLAALLGFLRPVRGEVDVPARAAWAPQDPQLVSTTVAENLRLADPHATDAELADALRTAHVDLDLHTVLDSAGAGLSGGQAQRVALARALLAVPGADLVLLDEPTAHLDEPTADRVLADLRTALAGKTVVHVTHRPDEVAGADLVLEVADGRVRTRAATRPRAHAR</sequence>
<evidence type="ECO:0000256" key="1">
    <source>
        <dbReference type="ARBA" id="ARBA00004651"/>
    </source>
</evidence>
<feature type="transmembrane region" description="Helical" evidence="8">
    <location>
        <begin position="47"/>
        <end position="74"/>
    </location>
</feature>
<keyword evidence="5 8" id="KW-1133">Transmembrane helix</keyword>